<protein>
    <recommendedName>
        <fullName evidence="2">DNA-directed RNA polymerase</fullName>
        <ecNumber evidence="2">2.7.7.6</ecNumber>
    </recommendedName>
</protein>
<dbReference type="OrthoDB" id="309at10239"/>
<keyword evidence="3 9" id="KW-0240">DNA-directed RNA polymerase</keyword>
<reference evidence="9 10" key="1">
    <citation type="journal article" date="2006" name="J. Gen. Plant Pathol.">
        <title>Bacteriophage OP1, lytic for Xanthomonas oryzae pv. oryzae, changes its host range by duplication and deletion of the small domain in the deduced tail fiber gene.</title>
        <authorList>
            <person name="Inoue Y."/>
            <person name="Matsuura T."/>
            <person name="Ohara T."/>
            <person name="Azegami K."/>
        </authorList>
    </citation>
    <scope>NUCLEOTIDE SEQUENCE [LARGE SCALE GENOMIC DNA]</scope>
</reference>
<dbReference type="Proteomes" id="UP000002079">
    <property type="component" value="Segment"/>
</dbReference>
<evidence type="ECO:0000256" key="5">
    <source>
        <dbReference type="ARBA" id="ARBA00022695"/>
    </source>
</evidence>
<dbReference type="EMBL" id="AP008979">
    <property type="protein sequence ID" value="BAE72738.1"/>
    <property type="molecule type" value="Genomic_DNA"/>
</dbReference>
<dbReference type="Gene3D" id="1.10.287.280">
    <property type="match status" value="1"/>
</dbReference>
<organism evidence="9 10">
    <name type="scientific">Xanthomonas phage OP1</name>
    <dbReference type="NCBI Taxonomy" id="2994040"/>
    <lineage>
        <taxon>Viruses</taxon>
        <taxon>Duplodnaviria</taxon>
        <taxon>Heunggongvirae</taxon>
        <taxon>Uroviricota</taxon>
        <taxon>Caudoviricetes</taxon>
        <taxon>Xipdecavirus</taxon>
        <taxon>Xipdecavirus OP1</taxon>
    </lineage>
</organism>
<name>Q2NPF8_9CAUD</name>
<dbReference type="SUPFAM" id="SSF56672">
    <property type="entry name" value="DNA/RNA polymerases"/>
    <property type="match status" value="1"/>
</dbReference>
<evidence type="ECO:0000256" key="4">
    <source>
        <dbReference type="ARBA" id="ARBA00022679"/>
    </source>
</evidence>
<comment type="catalytic activity">
    <reaction evidence="7">
        <text>RNA(n) + a ribonucleoside 5'-triphosphate = RNA(n+1) + diphosphate</text>
        <dbReference type="Rhea" id="RHEA:21248"/>
        <dbReference type="Rhea" id="RHEA-COMP:14527"/>
        <dbReference type="Rhea" id="RHEA-COMP:17342"/>
        <dbReference type="ChEBI" id="CHEBI:33019"/>
        <dbReference type="ChEBI" id="CHEBI:61557"/>
        <dbReference type="ChEBI" id="CHEBI:140395"/>
        <dbReference type="EC" id="2.7.7.6"/>
    </reaction>
</comment>
<reference evidence="10" key="2">
    <citation type="journal article" date="2006" name="J. Gen. Plant Pathol.">
        <title>Bacteriophage OP1, lytic for Xanthomonas oryzae pv. oryzae, changes its host range by duplication and deletion of the small domain in the deduced tail fiber gene..</title>
        <authorList>
            <person name="Inoue Y."/>
            <person name="Matsuura T."/>
            <person name="Ohara T."/>
            <person name="Azegami K."/>
        </authorList>
    </citation>
    <scope>NUCLEOTIDE SEQUENCE [LARGE SCALE GENOMIC DNA]</scope>
</reference>
<keyword evidence="4" id="KW-0808">Transferase</keyword>
<evidence type="ECO:0000256" key="1">
    <source>
        <dbReference type="ARBA" id="ARBA00009493"/>
    </source>
</evidence>
<dbReference type="PANTHER" id="PTHR10102">
    <property type="entry name" value="DNA-DIRECTED RNA POLYMERASE, MITOCHONDRIAL"/>
    <property type="match status" value="1"/>
</dbReference>
<evidence type="ECO:0000313" key="10">
    <source>
        <dbReference type="Proteomes" id="UP000002079"/>
    </source>
</evidence>
<dbReference type="Pfam" id="PF00940">
    <property type="entry name" value="RNA_pol"/>
    <property type="match status" value="1"/>
</dbReference>
<dbReference type="Gene3D" id="1.10.1320.10">
    <property type="entry name" value="DNA-directed RNA polymerase, N-terminal domain"/>
    <property type="match status" value="1"/>
</dbReference>
<dbReference type="GeneID" id="5142523"/>
<dbReference type="GO" id="GO:0000428">
    <property type="term" value="C:DNA-directed RNA polymerase complex"/>
    <property type="evidence" value="ECO:0007669"/>
    <property type="project" value="UniProtKB-KW"/>
</dbReference>
<feature type="domain" description="DNA-directed RNA polymerase C-terminal" evidence="8">
    <location>
        <begin position="395"/>
        <end position="746"/>
    </location>
</feature>
<dbReference type="EC" id="2.7.7.6" evidence="2"/>
<proteinExistence type="inferred from homology"/>
<keyword evidence="6" id="KW-0804">Transcription</keyword>
<accession>Q2NPF8</accession>
<evidence type="ECO:0000256" key="2">
    <source>
        <dbReference type="ARBA" id="ARBA00012418"/>
    </source>
</evidence>
<keyword evidence="10" id="KW-1185">Reference proteome</keyword>
<dbReference type="GO" id="GO:0003677">
    <property type="term" value="F:DNA binding"/>
    <property type="evidence" value="ECO:0007669"/>
    <property type="project" value="InterPro"/>
</dbReference>
<keyword evidence="5" id="KW-0548">Nucleotidyltransferase</keyword>
<dbReference type="Gene3D" id="1.10.150.20">
    <property type="entry name" value="5' to 3' exonuclease, C-terminal subdomain"/>
    <property type="match status" value="1"/>
</dbReference>
<dbReference type="PANTHER" id="PTHR10102:SF0">
    <property type="entry name" value="DNA-DIRECTED RNA POLYMERASE, MITOCHONDRIAL"/>
    <property type="match status" value="1"/>
</dbReference>
<dbReference type="GO" id="GO:0003899">
    <property type="term" value="F:DNA-directed RNA polymerase activity"/>
    <property type="evidence" value="ECO:0007669"/>
    <property type="project" value="UniProtKB-EC"/>
</dbReference>
<dbReference type="InterPro" id="IPR043502">
    <property type="entry name" value="DNA/RNA_pol_sf"/>
</dbReference>
<evidence type="ECO:0000256" key="6">
    <source>
        <dbReference type="ARBA" id="ARBA00023163"/>
    </source>
</evidence>
<evidence type="ECO:0000259" key="8">
    <source>
        <dbReference type="Pfam" id="PF00940"/>
    </source>
</evidence>
<evidence type="ECO:0000313" key="9">
    <source>
        <dbReference type="EMBL" id="BAE72738.1"/>
    </source>
</evidence>
<dbReference type="InterPro" id="IPR037159">
    <property type="entry name" value="RNA_POL_N_sf"/>
</dbReference>
<dbReference type="KEGG" id="vg:5142523"/>
<evidence type="ECO:0000256" key="3">
    <source>
        <dbReference type="ARBA" id="ARBA00022478"/>
    </source>
</evidence>
<evidence type="ECO:0000256" key="7">
    <source>
        <dbReference type="ARBA" id="ARBA00048552"/>
    </source>
</evidence>
<sequence>MEIHKRPIRHCGLAAKVSRLNSHITGTNMLTQRELELECYGFGKGRASTRIAQMEAQGAADQNPYASAVYNKYLGAVSKELAQVHGDARSDGLAHLVIRQALVSLLAKKQPSRREFVEQLGTTIYHEILLETFDTLDPDLFHELSRGRGRNLFGPMKYRLQVFLEAAGLHGLQLDLWDLERVQIAGLQALQALMVCNVVSTVNDDTLGLSEDAHSLIDDITAKTIERAAYYLPCVEQPMPWTSYANGGWHTAEMRRLMPYVIKGKGEYHKALQAADLSQELACINSLQGTAWRVNTRMLAAMEKIAGKISIDEIVAVPDADAPRWEKEEYRKTKNRYKQVSNVAKKFEAYPAIYFVYFCDFRGRKYAMGSGINPQGSDLQKCLLEFSTGLPLTDANAVDWFLITGANRYGYDKCSLQDRVQWCHDNHGEILAAAQDPLTGLLWKGASKPLQFLAWCFEYEAFVEQGPGFVSRLSADMDGTCNGLQHFSAMLRDDVGGAATNLLPADLPSDIYAIVAKRTQKRLEQAEKDEDGLIDKWLSHGINRSVTKRSTMTLPYGSTRFSSAGFVIEDYLRKGKAPEFDPSEHNKAGQLLSKFIWPAIGETVIKAREGMDWLQAAAKQAIKQGAPALSWTTPTGFPVWQVYNQIQVKKVRTKMAGAAQIRVYVPGDVADAKKHAAGCAPNFVHSMDASHLTATVTKCAEAGIKDFLMVHDSYGVHCCHAATLARVLRDEFVKMYGAHDVLAEFATSNGVDLPRPAPGSLKLEQVLASDFFFS</sequence>
<dbReference type="GO" id="GO:0006351">
    <property type="term" value="P:DNA-templated transcription"/>
    <property type="evidence" value="ECO:0007669"/>
    <property type="project" value="InterPro"/>
</dbReference>
<dbReference type="InterPro" id="IPR002092">
    <property type="entry name" value="DNA-dir_Rpol_phage-type"/>
</dbReference>
<comment type="similarity">
    <text evidence="1">Belongs to the phage and mitochondrial RNA polymerase family.</text>
</comment>
<dbReference type="InterPro" id="IPR046950">
    <property type="entry name" value="DNA-dir_Rpol_C_phage-type"/>
</dbReference>
<dbReference type="RefSeq" id="YP_453591.1">
    <property type="nucleotide sequence ID" value="NC_007709.1"/>
</dbReference>